<feature type="signal peptide" evidence="5">
    <location>
        <begin position="1"/>
        <end position="20"/>
    </location>
</feature>
<dbReference type="HOGENOM" id="CLU_1407675_0_0_3"/>
<dbReference type="PANTHER" id="PTHR12302:SF3">
    <property type="entry name" value="SERINE_THREONINE-PROTEIN KINASE 31"/>
    <property type="match status" value="1"/>
</dbReference>
<dbReference type="GO" id="GO:0004519">
    <property type="term" value="F:endonuclease activity"/>
    <property type="evidence" value="ECO:0007669"/>
    <property type="project" value="UniProtKB-KW"/>
</dbReference>
<dbReference type="PANTHER" id="PTHR12302">
    <property type="entry name" value="EBNA2 BINDING PROTEIN P100"/>
    <property type="match status" value="1"/>
</dbReference>
<dbReference type="GO" id="GO:0016787">
    <property type="term" value="F:hydrolase activity"/>
    <property type="evidence" value="ECO:0007669"/>
    <property type="project" value="UniProtKB-KW"/>
</dbReference>
<keyword evidence="3" id="KW-0378">Hydrolase</keyword>
<keyword evidence="8" id="KW-1185">Reference proteome</keyword>
<evidence type="ECO:0000256" key="5">
    <source>
        <dbReference type="SAM" id="SignalP"/>
    </source>
</evidence>
<dbReference type="AlphaFoldDB" id="A9B9M6"/>
<dbReference type="STRING" id="93059.P9211_06071"/>
<protein>
    <submittedName>
        <fullName evidence="7">Micrococcal nuclease (Thermonuclease)-like protein</fullName>
    </submittedName>
</protein>
<proteinExistence type="predicted"/>
<dbReference type="EMBL" id="CP000878">
    <property type="protein sequence ID" value="ABX08538.1"/>
    <property type="molecule type" value="Genomic_DNA"/>
</dbReference>
<keyword evidence="2" id="KW-0255">Endonuclease</keyword>
<evidence type="ECO:0000256" key="1">
    <source>
        <dbReference type="ARBA" id="ARBA00022722"/>
    </source>
</evidence>
<reference evidence="7 8" key="1">
    <citation type="journal article" date="2007" name="PLoS Genet.">
        <title>Patterns and implications of gene gain and loss in the evolution of Prochlorococcus.</title>
        <authorList>
            <person name="Kettler G.C."/>
            <person name="Martiny A.C."/>
            <person name="Huang K."/>
            <person name="Zucker J."/>
            <person name="Coleman M.L."/>
            <person name="Rodrigue S."/>
            <person name="Chen F."/>
            <person name="Lapidus A."/>
            <person name="Ferriera S."/>
            <person name="Johnson J."/>
            <person name="Steglich C."/>
            <person name="Church G.M."/>
            <person name="Richardson P."/>
            <person name="Chisholm S.W."/>
        </authorList>
    </citation>
    <scope>NUCLEOTIDE SEQUENCE [LARGE SCALE GENOMIC DNA]</scope>
    <source>
        <strain evidence="8">MIT 9211</strain>
    </source>
</reference>
<evidence type="ECO:0000256" key="4">
    <source>
        <dbReference type="SAM" id="MobiDB-lite"/>
    </source>
</evidence>
<evidence type="ECO:0000313" key="8">
    <source>
        <dbReference type="Proteomes" id="UP000000788"/>
    </source>
</evidence>
<accession>A9B9M6</accession>
<organism evidence="7 8">
    <name type="scientific">Prochlorococcus marinus (strain MIT 9211)</name>
    <dbReference type="NCBI Taxonomy" id="93059"/>
    <lineage>
        <taxon>Bacteria</taxon>
        <taxon>Bacillati</taxon>
        <taxon>Cyanobacteriota</taxon>
        <taxon>Cyanophyceae</taxon>
        <taxon>Synechococcales</taxon>
        <taxon>Prochlorococcaceae</taxon>
        <taxon>Prochlorococcus</taxon>
    </lineage>
</organism>
<dbReference type="Pfam" id="PF00565">
    <property type="entry name" value="SNase"/>
    <property type="match status" value="1"/>
</dbReference>
<dbReference type="InterPro" id="IPR016071">
    <property type="entry name" value="Staphylococal_nuclease_OB-fold"/>
</dbReference>
<evidence type="ECO:0000256" key="2">
    <source>
        <dbReference type="ARBA" id="ARBA00022759"/>
    </source>
</evidence>
<feature type="region of interest" description="Disordered" evidence="4">
    <location>
        <begin position="39"/>
        <end position="64"/>
    </location>
</feature>
<feature type="chain" id="PRO_5002735548" evidence="5">
    <location>
        <begin position="21"/>
        <end position="185"/>
    </location>
</feature>
<dbReference type="Gene3D" id="2.40.50.90">
    <property type="match status" value="1"/>
</dbReference>
<feature type="domain" description="TNase-like" evidence="6">
    <location>
        <begin position="78"/>
        <end position="185"/>
    </location>
</feature>
<dbReference type="InterPro" id="IPR035437">
    <property type="entry name" value="SNase_OB-fold_sf"/>
</dbReference>
<feature type="compositionally biased region" description="Low complexity" evidence="4">
    <location>
        <begin position="54"/>
        <end position="64"/>
    </location>
</feature>
<gene>
    <name evidence="7" type="ordered locus">P9211_06071</name>
</gene>
<evidence type="ECO:0000259" key="6">
    <source>
        <dbReference type="PROSITE" id="PS50830"/>
    </source>
</evidence>
<dbReference type="Proteomes" id="UP000000788">
    <property type="component" value="Chromosome"/>
</dbReference>
<dbReference type="SMART" id="SM00318">
    <property type="entry name" value="SNc"/>
    <property type="match status" value="1"/>
</dbReference>
<dbReference type="PROSITE" id="PS50830">
    <property type="entry name" value="TNASE_3"/>
    <property type="match status" value="1"/>
</dbReference>
<evidence type="ECO:0000256" key="3">
    <source>
        <dbReference type="ARBA" id="ARBA00022801"/>
    </source>
</evidence>
<name>A9B9M6_PROM4</name>
<keyword evidence="1" id="KW-0540">Nuclease</keyword>
<keyword evidence="5" id="KW-0732">Signal</keyword>
<dbReference type="RefSeq" id="WP_012195160.1">
    <property type="nucleotide sequence ID" value="NC_009976.1"/>
</dbReference>
<dbReference type="KEGG" id="pmj:P9211_06071"/>
<dbReference type="SUPFAM" id="SSF50199">
    <property type="entry name" value="Staphylococcal nuclease"/>
    <property type="match status" value="1"/>
</dbReference>
<evidence type="ECO:0000313" key="7">
    <source>
        <dbReference type="EMBL" id="ABX08538.1"/>
    </source>
</evidence>
<dbReference type="eggNOG" id="COG1525">
    <property type="taxonomic scope" value="Bacteria"/>
</dbReference>
<sequence length="185" mass="20155">MRNKKFFLLIPTWLAGIALASAIDASEAISHGGGLNTQGCHDNRETGNGHCHRSSSSQGESSNSIMKIEVTPSQSQSKKGVVTIASCYDGDTCTTTEGEKIRLACIDTPELRGSRANPEAAKIARDFLNDLVAGNEVEIRRITKDRYNRTVAELSITGINVQQLMITKGHATIYKRYADPCPWTN</sequence>